<feature type="domain" description="Methyl-accepting transducer" evidence="5">
    <location>
        <begin position="310"/>
        <end position="546"/>
    </location>
</feature>
<comment type="caution">
    <text evidence="7">The sequence shown here is derived from an EMBL/GenBank/DDBJ whole genome shotgun (WGS) entry which is preliminary data.</text>
</comment>
<feature type="domain" description="HAMP" evidence="6">
    <location>
        <begin position="267"/>
        <end position="305"/>
    </location>
</feature>
<dbReference type="Pfam" id="PF00015">
    <property type="entry name" value="MCPsignal"/>
    <property type="match status" value="1"/>
</dbReference>
<dbReference type="PANTHER" id="PTHR32089:SF112">
    <property type="entry name" value="LYSOZYME-LIKE PROTEIN-RELATED"/>
    <property type="match status" value="1"/>
</dbReference>
<dbReference type="SMART" id="SM00283">
    <property type="entry name" value="MA"/>
    <property type="match status" value="1"/>
</dbReference>
<dbReference type="PROSITE" id="PS50885">
    <property type="entry name" value="HAMP"/>
    <property type="match status" value="2"/>
</dbReference>
<comment type="similarity">
    <text evidence="2">Belongs to the methyl-accepting chemotaxis (MCP) protein family.</text>
</comment>
<dbReference type="Proteomes" id="UP001156706">
    <property type="component" value="Unassembled WGS sequence"/>
</dbReference>
<evidence type="ECO:0000256" key="4">
    <source>
        <dbReference type="SAM" id="Phobius"/>
    </source>
</evidence>
<organism evidence="7 8">
    <name type="scientific">Chitinimonas prasina</name>
    <dbReference type="NCBI Taxonomy" id="1434937"/>
    <lineage>
        <taxon>Bacteria</taxon>
        <taxon>Pseudomonadati</taxon>
        <taxon>Pseudomonadota</taxon>
        <taxon>Betaproteobacteria</taxon>
        <taxon>Neisseriales</taxon>
        <taxon>Chitinibacteraceae</taxon>
        <taxon>Chitinimonas</taxon>
    </lineage>
</organism>
<keyword evidence="4" id="KW-0472">Membrane</keyword>
<keyword evidence="1 3" id="KW-0807">Transducer</keyword>
<dbReference type="RefSeq" id="WP_284194823.1">
    <property type="nucleotide sequence ID" value="NZ_BSOG01000001.1"/>
</dbReference>
<keyword evidence="4" id="KW-1133">Transmembrane helix</keyword>
<evidence type="ECO:0000259" key="5">
    <source>
        <dbReference type="PROSITE" id="PS50111"/>
    </source>
</evidence>
<dbReference type="Pfam" id="PF00672">
    <property type="entry name" value="HAMP"/>
    <property type="match status" value="1"/>
</dbReference>
<keyword evidence="4" id="KW-0812">Transmembrane</keyword>
<dbReference type="SUPFAM" id="SSF58104">
    <property type="entry name" value="Methyl-accepting chemotaxis protein (MCP) signaling domain"/>
    <property type="match status" value="1"/>
</dbReference>
<feature type="domain" description="HAMP" evidence="6">
    <location>
        <begin position="213"/>
        <end position="266"/>
    </location>
</feature>
<evidence type="ECO:0000256" key="2">
    <source>
        <dbReference type="ARBA" id="ARBA00029447"/>
    </source>
</evidence>
<evidence type="ECO:0000313" key="7">
    <source>
        <dbReference type="EMBL" id="GLR11679.1"/>
    </source>
</evidence>
<dbReference type="InterPro" id="IPR024478">
    <property type="entry name" value="HlyB_4HB_MCP"/>
</dbReference>
<dbReference type="SMART" id="SM00304">
    <property type="entry name" value="HAMP"/>
    <property type="match status" value="1"/>
</dbReference>
<dbReference type="EMBL" id="BSOG01000001">
    <property type="protein sequence ID" value="GLR11679.1"/>
    <property type="molecule type" value="Genomic_DNA"/>
</dbReference>
<dbReference type="Gene3D" id="1.10.287.950">
    <property type="entry name" value="Methyl-accepting chemotaxis protein"/>
    <property type="match status" value="1"/>
</dbReference>
<evidence type="ECO:0000259" key="6">
    <source>
        <dbReference type="PROSITE" id="PS50885"/>
    </source>
</evidence>
<accession>A0ABQ5YA57</accession>
<gene>
    <name evidence="7" type="ORF">GCM10007907_04690</name>
</gene>
<feature type="transmembrane region" description="Helical" evidence="4">
    <location>
        <begin position="12"/>
        <end position="30"/>
    </location>
</feature>
<dbReference type="InterPro" id="IPR004089">
    <property type="entry name" value="MCPsignal_dom"/>
</dbReference>
<dbReference type="PANTHER" id="PTHR32089">
    <property type="entry name" value="METHYL-ACCEPTING CHEMOTAXIS PROTEIN MCPB"/>
    <property type="match status" value="1"/>
</dbReference>
<protein>
    <recommendedName>
        <fullName evidence="9">Methyl-accepting chemotaxis protein</fullName>
    </recommendedName>
</protein>
<dbReference type="CDD" id="cd06225">
    <property type="entry name" value="HAMP"/>
    <property type="match status" value="2"/>
</dbReference>
<evidence type="ECO:0000256" key="1">
    <source>
        <dbReference type="ARBA" id="ARBA00023224"/>
    </source>
</evidence>
<dbReference type="InterPro" id="IPR003660">
    <property type="entry name" value="HAMP_dom"/>
</dbReference>
<evidence type="ECO:0000256" key="3">
    <source>
        <dbReference type="PROSITE-ProRule" id="PRU00284"/>
    </source>
</evidence>
<proteinExistence type="inferred from homology"/>
<sequence>MWLLNLRTRSKLTLAFALIVLGAGGLLFLAQTSLQTIRSNNQSIVELNQDLMGFKEIRFNVHDMRSEILNTLLTRDATHAEELGSKFKAIALQDAATLEQLRHHAMGDAEMARLVSAVTHIWQEFTAARDQQIVPLLAAAKFDEARQIATGEQRARVLRLHDLAGQLDQLVALRIRQLEQANDHLISQQLERVIWLGGGLILLVIALTLTLSQSIARPLQVLTSYARRISVGDIPHEMHYTDRSDEVGDLSQAFADMGQYLKSLTLQAERLAQGDLSTALAPKSEHDLLGRSFVRMVDSLSRLTEEMREGIVVIASASEEILTTAGQVAGGAQESATSITEIATTIEEVKQTAHLAHRRASEVNQAAEHNRRIAQAGREAVAQTLSSIGQVRDQMHAMSEGILRLGEQSQAISEIVASVNELAEQSNLLGVNASIEAGKAGDAGKGFAVVALEVKALAEQSKQATAQVRTILGDIQRAMTRTAMAAEQGSKAVDQGFERTRVSDEAMRNLAESIEQSSDMAQQIASASQQQLAGMEQVVAAVVNLRQASQDNAAGARQVDQSARDLHGLGGRLKLLAGQFKLPARQTS</sequence>
<dbReference type="Gene3D" id="6.10.340.10">
    <property type="match status" value="1"/>
</dbReference>
<name>A0ABQ5YA57_9NEIS</name>
<evidence type="ECO:0008006" key="9">
    <source>
        <dbReference type="Google" id="ProtNLM"/>
    </source>
</evidence>
<reference evidence="8" key="1">
    <citation type="journal article" date="2019" name="Int. J. Syst. Evol. Microbiol.">
        <title>The Global Catalogue of Microorganisms (GCM) 10K type strain sequencing project: providing services to taxonomists for standard genome sequencing and annotation.</title>
        <authorList>
            <consortium name="The Broad Institute Genomics Platform"/>
            <consortium name="The Broad Institute Genome Sequencing Center for Infectious Disease"/>
            <person name="Wu L."/>
            <person name="Ma J."/>
        </authorList>
    </citation>
    <scope>NUCLEOTIDE SEQUENCE [LARGE SCALE GENOMIC DNA]</scope>
    <source>
        <strain evidence="8">NBRC 110044</strain>
    </source>
</reference>
<dbReference type="Pfam" id="PF12729">
    <property type="entry name" value="4HB_MCP_1"/>
    <property type="match status" value="1"/>
</dbReference>
<dbReference type="PROSITE" id="PS50111">
    <property type="entry name" value="CHEMOTAXIS_TRANSDUC_2"/>
    <property type="match status" value="1"/>
</dbReference>
<evidence type="ECO:0000313" key="8">
    <source>
        <dbReference type="Proteomes" id="UP001156706"/>
    </source>
</evidence>
<keyword evidence="8" id="KW-1185">Reference proteome</keyword>